<dbReference type="RefSeq" id="WP_058354250.1">
    <property type="nucleotide sequence ID" value="NZ_CABMMD010000219.1"/>
</dbReference>
<dbReference type="Proteomes" id="UP000054874">
    <property type="component" value="Unassembled WGS sequence"/>
</dbReference>
<feature type="transmembrane region" description="Helical" evidence="9">
    <location>
        <begin position="128"/>
        <end position="149"/>
    </location>
</feature>
<evidence type="ECO:0000259" key="11">
    <source>
        <dbReference type="PROSITE" id="PS50929"/>
    </source>
</evidence>
<proteinExistence type="predicted"/>
<gene>
    <name evidence="12" type="ORF">ASU35_04470</name>
</gene>
<keyword evidence="13" id="KW-1185">Reference proteome</keyword>
<dbReference type="PROSITE" id="PS00211">
    <property type="entry name" value="ABC_TRANSPORTER_1"/>
    <property type="match status" value="1"/>
</dbReference>
<dbReference type="EMBL" id="LNAM01000219">
    <property type="protein sequence ID" value="KSV57438.1"/>
    <property type="molecule type" value="Genomic_DNA"/>
</dbReference>
<dbReference type="AlphaFoldDB" id="A0A0V8QAK4"/>
<dbReference type="InterPro" id="IPR011527">
    <property type="entry name" value="ABC1_TM_dom"/>
</dbReference>
<dbReference type="FunFam" id="3.40.50.300:FF:000854">
    <property type="entry name" value="Multidrug ABC transporter ATP-binding protein"/>
    <property type="match status" value="1"/>
</dbReference>
<keyword evidence="8 9" id="KW-0472">Membrane</keyword>
<evidence type="ECO:0000256" key="2">
    <source>
        <dbReference type="ARBA" id="ARBA00022448"/>
    </source>
</evidence>
<comment type="caution">
    <text evidence="12">The sequence shown here is derived from an EMBL/GenBank/DDBJ whole genome shotgun (WGS) entry which is preliminary data.</text>
</comment>
<dbReference type="SUPFAM" id="SSF52540">
    <property type="entry name" value="P-loop containing nucleoside triphosphate hydrolases"/>
    <property type="match status" value="1"/>
</dbReference>
<dbReference type="SUPFAM" id="SSF90123">
    <property type="entry name" value="ABC transporter transmembrane region"/>
    <property type="match status" value="1"/>
</dbReference>
<dbReference type="GO" id="GO:0005524">
    <property type="term" value="F:ATP binding"/>
    <property type="evidence" value="ECO:0007669"/>
    <property type="project" value="UniProtKB-KW"/>
</dbReference>
<dbReference type="Gene3D" id="3.40.50.300">
    <property type="entry name" value="P-loop containing nucleotide triphosphate hydrolases"/>
    <property type="match status" value="1"/>
</dbReference>
<dbReference type="InterPro" id="IPR003439">
    <property type="entry name" value="ABC_transporter-like_ATP-bd"/>
</dbReference>
<dbReference type="GO" id="GO:0016887">
    <property type="term" value="F:ATP hydrolysis activity"/>
    <property type="evidence" value="ECO:0007669"/>
    <property type="project" value="InterPro"/>
</dbReference>
<dbReference type="OrthoDB" id="9762778at2"/>
<feature type="transmembrane region" description="Helical" evidence="9">
    <location>
        <begin position="21"/>
        <end position="42"/>
    </location>
</feature>
<evidence type="ECO:0000256" key="8">
    <source>
        <dbReference type="ARBA" id="ARBA00023136"/>
    </source>
</evidence>
<evidence type="ECO:0008006" key="14">
    <source>
        <dbReference type="Google" id="ProtNLM"/>
    </source>
</evidence>
<dbReference type="GO" id="GO:0005886">
    <property type="term" value="C:plasma membrane"/>
    <property type="evidence" value="ECO:0007669"/>
    <property type="project" value="UniProtKB-SubCell"/>
</dbReference>
<dbReference type="PROSITE" id="PS50893">
    <property type="entry name" value="ABC_TRANSPORTER_2"/>
    <property type="match status" value="1"/>
</dbReference>
<comment type="subcellular location">
    <subcellularLocation>
        <location evidence="1">Cell membrane</location>
        <topology evidence="1">Multi-pass membrane protein</topology>
    </subcellularLocation>
</comment>
<dbReference type="SMART" id="SM00382">
    <property type="entry name" value="AAA"/>
    <property type="match status" value="1"/>
</dbReference>
<organism evidence="12 13">
    <name type="scientific">Acetivibrio ethanolgignens</name>
    <dbReference type="NCBI Taxonomy" id="290052"/>
    <lineage>
        <taxon>Bacteria</taxon>
        <taxon>Bacillati</taxon>
        <taxon>Bacillota</taxon>
        <taxon>Clostridia</taxon>
        <taxon>Eubacteriales</taxon>
        <taxon>Oscillospiraceae</taxon>
        <taxon>Acetivibrio</taxon>
    </lineage>
</organism>
<evidence type="ECO:0000256" key="4">
    <source>
        <dbReference type="ARBA" id="ARBA00022692"/>
    </source>
</evidence>
<dbReference type="PROSITE" id="PS50929">
    <property type="entry name" value="ABC_TM1F"/>
    <property type="match status" value="1"/>
</dbReference>
<dbReference type="InterPro" id="IPR003593">
    <property type="entry name" value="AAA+_ATPase"/>
</dbReference>
<feature type="transmembrane region" description="Helical" evidence="9">
    <location>
        <begin position="54"/>
        <end position="75"/>
    </location>
</feature>
<evidence type="ECO:0000256" key="7">
    <source>
        <dbReference type="ARBA" id="ARBA00022989"/>
    </source>
</evidence>
<dbReference type="CDD" id="cd07346">
    <property type="entry name" value="ABC_6TM_exporters"/>
    <property type="match status" value="1"/>
</dbReference>
<keyword evidence="7 9" id="KW-1133">Transmembrane helix</keyword>
<keyword evidence="6" id="KW-0067">ATP-binding</keyword>
<dbReference type="Gene3D" id="1.20.1560.10">
    <property type="entry name" value="ABC transporter type 1, transmembrane domain"/>
    <property type="match status" value="1"/>
</dbReference>
<dbReference type="PANTHER" id="PTHR43394">
    <property type="entry name" value="ATP-DEPENDENT PERMEASE MDL1, MITOCHONDRIAL"/>
    <property type="match status" value="1"/>
</dbReference>
<dbReference type="STRING" id="290052.ASU35_04470"/>
<evidence type="ECO:0000256" key="3">
    <source>
        <dbReference type="ARBA" id="ARBA00022475"/>
    </source>
</evidence>
<dbReference type="InterPro" id="IPR039421">
    <property type="entry name" value="Type_1_exporter"/>
</dbReference>
<evidence type="ECO:0000313" key="13">
    <source>
        <dbReference type="Proteomes" id="UP000054874"/>
    </source>
</evidence>
<dbReference type="PANTHER" id="PTHR43394:SF1">
    <property type="entry name" value="ATP-BINDING CASSETTE SUB-FAMILY B MEMBER 10, MITOCHONDRIAL"/>
    <property type="match status" value="1"/>
</dbReference>
<evidence type="ECO:0000259" key="10">
    <source>
        <dbReference type="PROSITE" id="PS50893"/>
    </source>
</evidence>
<keyword evidence="5" id="KW-0547">Nucleotide-binding</keyword>
<keyword evidence="2" id="KW-0813">Transport</keyword>
<dbReference type="Pfam" id="PF00005">
    <property type="entry name" value="ABC_tran"/>
    <property type="match status" value="1"/>
</dbReference>
<keyword evidence="4 9" id="KW-0812">Transmembrane</keyword>
<evidence type="ECO:0000256" key="5">
    <source>
        <dbReference type="ARBA" id="ARBA00022741"/>
    </source>
</evidence>
<name>A0A0V8QAK4_9FIRM</name>
<dbReference type="Pfam" id="PF00664">
    <property type="entry name" value="ABC_membrane"/>
    <property type="match status" value="1"/>
</dbReference>
<feature type="transmembrane region" description="Helical" evidence="9">
    <location>
        <begin position="155"/>
        <end position="175"/>
    </location>
</feature>
<feature type="transmembrane region" description="Helical" evidence="9">
    <location>
        <begin position="244"/>
        <end position="265"/>
    </location>
</feature>
<feature type="domain" description="ABC transmembrane type-1" evidence="11">
    <location>
        <begin position="18"/>
        <end position="300"/>
    </location>
</feature>
<evidence type="ECO:0000313" key="12">
    <source>
        <dbReference type="EMBL" id="KSV57438.1"/>
    </source>
</evidence>
<reference evidence="12 13" key="1">
    <citation type="submission" date="2015-11" db="EMBL/GenBank/DDBJ databases">
        <title>Butyribacter intestini gen. nov., sp. nov., a butyric acid-producing bacterium of the family Lachnospiraceae isolated from the human faeces.</title>
        <authorList>
            <person name="Zou Y."/>
            <person name="Xue W."/>
            <person name="Luo G."/>
            <person name="Lv M."/>
        </authorList>
    </citation>
    <scope>NUCLEOTIDE SEQUENCE [LARGE SCALE GENOMIC DNA]</scope>
    <source>
        <strain evidence="12 13">ACET-33324</strain>
    </source>
</reference>
<evidence type="ECO:0000256" key="1">
    <source>
        <dbReference type="ARBA" id="ARBA00004651"/>
    </source>
</evidence>
<dbReference type="GO" id="GO:0015421">
    <property type="term" value="F:ABC-type oligopeptide transporter activity"/>
    <property type="evidence" value="ECO:0007669"/>
    <property type="project" value="TreeGrafter"/>
</dbReference>
<dbReference type="InterPro" id="IPR027417">
    <property type="entry name" value="P-loop_NTPase"/>
</dbReference>
<feature type="domain" description="ABC transporter" evidence="10">
    <location>
        <begin position="332"/>
        <end position="565"/>
    </location>
</feature>
<dbReference type="InterPro" id="IPR036640">
    <property type="entry name" value="ABC1_TM_sf"/>
</dbReference>
<dbReference type="InterPro" id="IPR017871">
    <property type="entry name" value="ABC_transporter-like_CS"/>
</dbReference>
<keyword evidence="3" id="KW-1003">Cell membrane</keyword>
<accession>A0A0V8QAK4</accession>
<evidence type="ECO:0000256" key="9">
    <source>
        <dbReference type="SAM" id="Phobius"/>
    </source>
</evidence>
<sequence length="573" mass="64935">MKKSIIAYYSKKYIFKELIIGVLYLGFIALSLLGPYLMQYFIDSIIPKRNLQNIIFFALFFLSVYLLMGGIALTIKYFVVNLENAIVTDLRNEMFRKLVHLPLGFYREHKLGSILERLVRDTGVVHSIWGYLFPSIFSSFITFLATLAIIARKSWLMAILALWTIGIYVFIFRYYNEKLRRLYMDTREDADKINSSITDAWNGAKEIKIFQLENLITKRFEELSTVLKKHNCNMEIKSEFSSQLMSLATTLGTLVTLCVGGYLVIQGEFTIGMLVALQTYVAKLYSPAQDIADMAVDYRKYQINIDRMNQILCLESEEISGKLYEKKSRGGIRLEDVSFSYGSHEVLKRLSFELEGKGKVAIAGKSGSGKTTLLNILMGLQKPSSGKVFWGEHRIGESSIEELRSNISLVSQDTYLFHMSVYDNICIGNPEASEDEIQRVIKLMEIDKIVEPFPDKLDTVIAEMGKNISGGQLQRISIARALLKKAPILILDEATSNIDSISEQIIQKALNEIKESTLVIIVSHRLSSLKEVDCIYVLDNGELCQKGGFSELLLEDGVFKSLFCEQIIGDDDC</sequence>
<protein>
    <recommendedName>
        <fullName evidence="14">ABC transporter ATP-binding protein</fullName>
    </recommendedName>
</protein>
<evidence type="ECO:0000256" key="6">
    <source>
        <dbReference type="ARBA" id="ARBA00022840"/>
    </source>
</evidence>